<gene>
    <name evidence="2" type="ORF">UT30_C0033G0001</name>
</gene>
<proteinExistence type="predicted"/>
<dbReference type="GO" id="GO:0004803">
    <property type="term" value="F:transposase activity"/>
    <property type="evidence" value="ECO:0007669"/>
    <property type="project" value="InterPro"/>
</dbReference>
<dbReference type="InterPro" id="IPR002559">
    <property type="entry name" value="Transposase_11"/>
</dbReference>
<dbReference type="Proteomes" id="UP000033935">
    <property type="component" value="Unassembled WGS sequence"/>
</dbReference>
<organism evidence="2 3">
    <name type="scientific">Candidatus Uhrbacteria bacterium GW2011_GWF2_39_13</name>
    <dbReference type="NCBI Taxonomy" id="1618995"/>
    <lineage>
        <taxon>Bacteria</taxon>
        <taxon>Candidatus Uhriibacteriota</taxon>
    </lineage>
</organism>
<dbReference type="AlphaFoldDB" id="A0A0G0PYP7"/>
<sequence length="494" mass="57171">AYQSGLFQAPIRSTNKEYRDLCERLEIVDRILTESGLEFEFASDYVEQIRQAGIEHSGNPNFEMNPKAVERYTLNAVRALRCNYLRIDLHKSFREAAFLFAASEDFRRFIFGGDFANNKSPGKSKLQEFASIVPEEIIRKLNASLATAFSAEGNVFHVFELEEPLDVKDIWIDSTCLMAMIHFPVDWVLLRDAVRTLVKAILCIRRHGLKHRIPAPESFLNQINSYCMEMANCRRRKDSDKCRKNVLRRMKKLCRTVKKHAQNYRDILFGNRRKTDLSDKQIDRIVERIDNVLEKLPVAIEQAHRRIIRGEKLDADEKILSLYDDNAAAIVRGKSGAEVEFGNELFIAEQRNGFIADWQLYEDKTADQKKFREFMARYNPQNHGVQSITSDRGFAGKPNNKELEKHNIYNGLRPRSPADLEAKNNEEKFKPLQKRRSQTEGRIAAVKRFIGQHMPCRKFDDKKSHTAWSVLTHNLHLLAKMISAARRQKEKAAA</sequence>
<protein>
    <submittedName>
        <fullName evidence="2">Transposase IS4 family protein</fullName>
    </submittedName>
</protein>
<name>A0A0G0PYP7_9BACT</name>
<feature type="non-terminal residue" evidence="2">
    <location>
        <position position="1"/>
    </location>
</feature>
<comment type="caution">
    <text evidence="2">The sequence shown here is derived from an EMBL/GenBank/DDBJ whole genome shotgun (WGS) entry which is preliminary data.</text>
</comment>
<evidence type="ECO:0000313" key="3">
    <source>
        <dbReference type="Proteomes" id="UP000033935"/>
    </source>
</evidence>
<dbReference type="EMBL" id="LBWG01000033">
    <property type="protein sequence ID" value="KKR03275.1"/>
    <property type="molecule type" value="Genomic_DNA"/>
</dbReference>
<dbReference type="GO" id="GO:0006313">
    <property type="term" value="P:DNA transposition"/>
    <property type="evidence" value="ECO:0007669"/>
    <property type="project" value="InterPro"/>
</dbReference>
<reference evidence="2 3" key="1">
    <citation type="journal article" date="2015" name="Nature">
        <title>rRNA introns, odd ribosomes, and small enigmatic genomes across a large radiation of phyla.</title>
        <authorList>
            <person name="Brown C.T."/>
            <person name="Hug L.A."/>
            <person name="Thomas B.C."/>
            <person name="Sharon I."/>
            <person name="Castelle C.J."/>
            <person name="Singh A."/>
            <person name="Wilkins M.J."/>
            <person name="Williams K.H."/>
            <person name="Banfield J.F."/>
        </authorList>
    </citation>
    <scope>NUCLEOTIDE SEQUENCE [LARGE SCALE GENOMIC DNA]</scope>
</reference>
<feature type="domain" description="Transposase IS4-like" evidence="1">
    <location>
        <begin position="350"/>
        <end position="475"/>
    </location>
</feature>
<evidence type="ECO:0000313" key="2">
    <source>
        <dbReference type="EMBL" id="KKR03275.1"/>
    </source>
</evidence>
<evidence type="ECO:0000259" key="1">
    <source>
        <dbReference type="Pfam" id="PF01609"/>
    </source>
</evidence>
<accession>A0A0G0PYP7</accession>
<dbReference type="GO" id="GO:0003677">
    <property type="term" value="F:DNA binding"/>
    <property type="evidence" value="ECO:0007669"/>
    <property type="project" value="InterPro"/>
</dbReference>
<dbReference type="Pfam" id="PF01609">
    <property type="entry name" value="DDE_Tnp_1"/>
    <property type="match status" value="1"/>
</dbReference>